<reference evidence="2 3" key="1">
    <citation type="submission" date="2019-09" db="EMBL/GenBank/DDBJ databases">
        <title>Draft genome sequences of 48 bacterial type strains from the CCUG.</title>
        <authorList>
            <person name="Tunovic T."/>
            <person name="Pineiro-Iglesias B."/>
            <person name="Unosson C."/>
            <person name="Inganas E."/>
            <person name="Ohlen M."/>
            <person name="Cardew S."/>
            <person name="Jensie-Markopoulos S."/>
            <person name="Salva-Serra F."/>
            <person name="Jaen-Luchoro D."/>
            <person name="Karlsson R."/>
            <person name="Svensson-Stadler L."/>
            <person name="Chun J."/>
            <person name="Moore E."/>
        </authorList>
    </citation>
    <scope>NUCLEOTIDE SEQUENCE [LARGE SCALE GENOMIC DNA]</scope>
    <source>
        <strain evidence="2 3">CCUG 65687</strain>
    </source>
</reference>
<comment type="caution">
    <text evidence="2">The sequence shown here is derived from an EMBL/GenBank/DDBJ whole genome shotgun (WGS) entry which is preliminary data.</text>
</comment>
<dbReference type="EMBL" id="VZOL01000034">
    <property type="protein sequence ID" value="KAB0685189.1"/>
    <property type="molecule type" value="Genomic_DNA"/>
</dbReference>
<dbReference type="Proteomes" id="UP000473571">
    <property type="component" value="Unassembled WGS sequence"/>
</dbReference>
<accession>A0A6L3NLE4</accession>
<evidence type="ECO:0000313" key="3">
    <source>
        <dbReference type="Proteomes" id="UP000473571"/>
    </source>
</evidence>
<dbReference type="Pfam" id="PF01963">
    <property type="entry name" value="TraB_PrgY_gumN"/>
    <property type="match status" value="1"/>
</dbReference>
<gene>
    <name evidence="2" type="ORF">F7R13_05500</name>
</gene>
<dbReference type="PANTHER" id="PTHR40590">
    <property type="entry name" value="CYTOPLASMIC PROTEIN-RELATED"/>
    <property type="match status" value="1"/>
</dbReference>
<keyword evidence="1" id="KW-0732">Signal</keyword>
<dbReference type="CDD" id="cd14789">
    <property type="entry name" value="Tiki"/>
    <property type="match status" value="1"/>
</dbReference>
<protein>
    <submittedName>
        <fullName evidence="2">TraB/GumN family protein</fullName>
    </submittedName>
</protein>
<sequence length="313" mass="34632">MPTSRRDFVRLVIPVMINAIAPSVDAALQDDPSMSKSSSSNNGIVWKAVSETGIAVNLIPTIHVLPRYERLPPRIVEKIATSSKVFIEADPNDAVDRANAISHCRYPDDDDVFNHLTAQTAALLVVRANTVEVPVEKLKKLKPWAISILLQDIEKRNAELGKLTSVEAKIVTEARRDHVPVESFESIEQQFVMFDSFPEETQDAMLRGYLEQNATATQTNTALTRIARAWMAGDVERLGREIATLDPYPPQVDKIVNEKMLNQRNRRFADRILAEARSPAAAPFVVAVGFNHFNGPSGLLALLLARGFVIDAA</sequence>
<feature type="signal peptide" evidence="1">
    <location>
        <begin position="1"/>
        <end position="26"/>
    </location>
</feature>
<dbReference type="InterPro" id="IPR002816">
    <property type="entry name" value="TraB/PrgY/GumN_fam"/>
</dbReference>
<dbReference type="AlphaFoldDB" id="A0A6L3NLE4"/>
<dbReference type="InterPro" id="IPR047111">
    <property type="entry name" value="YbaP-like"/>
</dbReference>
<organism evidence="2 3">
    <name type="scientific">Burkholderia territorii</name>
    <dbReference type="NCBI Taxonomy" id="1503055"/>
    <lineage>
        <taxon>Bacteria</taxon>
        <taxon>Pseudomonadati</taxon>
        <taxon>Pseudomonadota</taxon>
        <taxon>Betaproteobacteria</taxon>
        <taxon>Burkholderiales</taxon>
        <taxon>Burkholderiaceae</taxon>
        <taxon>Burkholderia</taxon>
        <taxon>Burkholderia cepacia complex</taxon>
    </lineage>
</organism>
<dbReference type="RefSeq" id="WP_151003851.1">
    <property type="nucleotide sequence ID" value="NZ_CABVPO010000024.1"/>
</dbReference>
<name>A0A6L3NLE4_9BURK</name>
<dbReference type="PANTHER" id="PTHR40590:SF1">
    <property type="entry name" value="CYTOPLASMIC PROTEIN"/>
    <property type="match status" value="1"/>
</dbReference>
<evidence type="ECO:0000256" key="1">
    <source>
        <dbReference type="SAM" id="SignalP"/>
    </source>
</evidence>
<feature type="chain" id="PRO_5027123332" evidence="1">
    <location>
        <begin position="27"/>
        <end position="313"/>
    </location>
</feature>
<evidence type="ECO:0000313" key="2">
    <source>
        <dbReference type="EMBL" id="KAB0685189.1"/>
    </source>
</evidence>
<proteinExistence type="predicted"/>